<dbReference type="Proteomes" id="UP001259347">
    <property type="component" value="Unassembled WGS sequence"/>
</dbReference>
<gene>
    <name evidence="1" type="ORF">J2Y69_003320</name>
</gene>
<sequence>MTSNFTPTSISHYPEGHTVTISTQIIDMTPEQAERLLAANVRNRNVRPDTVKFLAAQMKAGAWRLTHQGVAVATDGVLLDGQHRLYAVVEAGVTVPMLLTTGIVPEAMTVVDTGARRSFADVLKMKFPDLTMVASVAAATAVLAKWDQGARGAELTHGGLATKYRLSHAALLAYYEEHAAHIQHCVTLANRVRKSRPSWKCPSTVYALIIHIFEGLDIADAAAYFEHLRSGAGLDFDHPILAAIRWADRLESARDKKPGADVWAAIFIKAWNKYRDGDKWTMAIYRKGGAAAETFPEPR</sequence>
<organism evidence="1 2">
    <name type="scientific">Microbacterium resistens</name>
    <dbReference type="NCBI Taxonomy" id="156977"/>
    <lineage>
        <taxon>Bacteria</taxon>
        <taxon>Bacillati</taxon>
        <taxon>Actinomycetota</taxon>
        <taxon>Actinomycetes</taxon>
        <taxon>Micrococcales</taxon>
        <taxon>Microbacteriaceae</taxon>
        <taxon>Microbacterium</taxon>
    </lineage>
</organism>
<reference evidence="1 2" key="1">
    <citation type="submission" date="2023-07" db="EMBL/GenBank/DDBJ databases">
        <title>Sorghum-associated microbial communities from plants grown in Nebraska, USA.</title>
        <authorList>
            <person name="Schachtman D."/>
        </authorList>
    </citation>
    <scope>NUCLEOTIDE SEQUENCE [LARGE SCALE GENOMIC DNA]</scope>
    <source>
        <strain evidence="1 2">2980</strain>
    </source>
</reference>
<protein>
    <recommendedName>
        <fullName evidence="3">DGQHR domain-containing protein</fullName>
    </recommendedName>
</protein>
<dbReference type="EMBL" id="JAVDUM010000017">
    <property type="protein sequence ID" value="MDR6868696.1"/>
    <property type="molecule type" value="Genomic_DNA"/>
</dbReference>
<name>A0ABU1SGG0_9MICO</name>
<proteinExistence type="predicted"/>
<keyword evidence="2" id="KW-1185">Reference proteome</keyword>
<evidence type="ECO:0000313" key="1">
    <source>
        <dbReference type="EMBL" id="MDR6868696.1"/>
    </source>
</evidence>
<dbReference type="RefSeq" id="WP_310022781.1">
    <property type="nucleotide sequence ID" value="NZ_JAVDUM010000017.1"/>
</dbReference>
<comment type="caution">
    <text evidence="1">The sequence shown here is derived from an EMBL/GenBank/DDBJ whole genome shotgun (WGS) entry which is preliminary data.</text>
</comment>
<evidence type="ECO:0008006" key="3">
    <source>
        <dbReference type="Google" id="ProtNLM"/>
    </source>
</evidence>
<accession>A0ABU1SGG0</accession>
<evidence type="ECO:0000313" key="2">
    <source>
        <dbReference type="Proteomes" id="UP001259347"/>
    </source>
</evidence>